<dbReference type="NCBIfam" id="TIGR00055">
    <property type="entry name" value="uppS"/>
    <property type="match status" value="1"/>
</dbReference>
<dbReference type="PROSITE" id="PS01066">
    <property type="entry name" value="UPP_SYNTHASE"/>
    <property type="match status" value="1"/>
</dbReference>
<evidence type="ECO:0000256" key="4">
    <source>
        <dbReference type="ARBA" id="ARBA00022679"/>
    </source>
</evidence>
<dbReference type="SUPFAM" id="SSF64005">
    <property type="entry name" value="Undecaprenyl diphosphate synthase"/>
    <property type="match status" value="1"/>
</dbReference>
<evidence type="ECO:0000256" key="5">
    <source>
        <dbReference type="RuleBase" id="RU363018"/>
    </source>
</evidence>
<dbReference type="PANTHER" id="PTHR10291">
    <property type="entry name" value="DEHYDRODOLICHYL DIPHOSPHATE SYNTHASE FAMILY MEMBER"/>
    <property type="match status" value="1"/>
</dbReference>
<sequence>MPEGVGHGVGFQALMFMLLYCHDLGVKYLTVYAFSIDNFRRKPEEVQKLMDLMMEKIKLLKENESFVHQKQVTVHIAGNLELLDPSLRDAAKRLMEVTAGYSKVVVTFCVAYTSTDEIVHTVRESCEEKCNQIEDQAKDVKLNLMDVEIHMYMAIAPVPDILIRTAGENRLSNFLPWQNFSSQLGSTAVLRLEIGLWHLVWAVLDFQRNRIYFEKKKEADATSN</sequence>
<dbReference type="EC" id="2.5.1.-" evidence="5"/>
<evidence type="ECO:0000313" key="7">
    <source>
        <dbReference type="Proteomes" id="UP001054252"/>
    </source>
</evidence>
<dbReference type="Proteomes" id="UP001054252">
    <property type="component" value="Unassembled WGS sequence"/>
</dbReference>
<dbReference type="Gene3D" id="3.40.1180.10">
    <property type="entry name" value="Decaprenyl diphosphate synthase-like"/>
    <property type="match status" value="1"/>
</dbReference>
<comment type="pathway">
    <text evidence="2">Protein modification; protein glycosylation.</text>
</comment>
<comment type="similarity">
    <text evidence="3 5">Belongs to the UPP synthase family.</text>
</comment>
<dbReference type="GO" id="GO:0045547">
    <property type="term" value="F:ditrans,polycis-polyprenyl diphosphate synthase [(2E,6E)-farnesyl diphosphate specific] activity"/>
    <property type="evidence" value="ECO:0007669"/>
    <property type="project" value="TreeGrafter"/>
</dbReference>
<keyword evidence="7" id="KW-1185">Reference proteome</keyword>
<evidence type="ECO:0000313" key="6">
    <source>
        <dbReference type="EMBL" id="GKV23792.1"/>
    </source>
</evidence>
<dbReference type="AlphaFoldDB" id="A0AAV5KGR3"/>
<evidence type="ECO:0000256" key="3">
    <source>
        <dbReference type="ARBA" id="ARBA00005432"/>
    </source>
</evidence>
<dbReference type="EMBL" id="BPVZ01000064">
    <property type="protein sequence ID" value="GKV23792.1"/>
    <property type="molecule type" value="Genomic_DNA"/>
</dbReference>
<dbReference type="InterPro" id="IPR001441">
    <property type="entry name" value="UPP_synth-like"/>
</dbReference>
<dbReference type="CDD" id="cd00475">
    <property type="entry name" value="Cis_IPPS"/>
    <property type="match status" value="1"/>
</dbReference>
<comment type="function">
    <text evidence="1">Catalyzes cis-prenyl chain elongation to produce the polyprenyl backbone of dolichol, a glycosyl carrier-lipid required for the biosynthesis of several classes of glycoprotein.</text>
</comment>
<dbReference type="PANTHER" id="PTHR10291:SF24">
    <property type="entry name" value="ALKYL TRANSFERASE"/>
    <property type="match status" value="1"/>
</dbReference>
<keyword evidence="4 5" id="KW-0808">Transferase</keyword>
<evidence type="ECO:0000256" key="1">
    <source>
        <dbReference type="ARBA" id="ARBA00002674"/>
    </source>
</evidence>
<gene>
    <name evidence="6" type="ORF">SLEP1_g33487</name>
</gene>
<dbReference type="GO" id="GO:0005783">
    <property type="term" value="C:endoplasmic reticulum"/>
    <property type="evidence" value="ECO:0007669"/>
    <property type="project" value="TreeGrafter"/>
</dbReference>
<evidence type="ECO:0000256" key="2">
    <source>
        <dbReference type="ARBA" id="ARBA00004922"/>
    </source>
</evidence>
<dbReference type="InterPro" id="IPR036424">
    <property type="entry name" value="UPP_synth-like_sf"/>
</dbReference>
<comment type="caution">
    <text evidence="6">The sequence shown here is derived from an EMBL/GenBank/DDBJ whole genome shotgun (WGS) entry which is preliminary data.</text>
</comment>
<dbReference type="Pfam" id="PF01255">
    <property type="entry name" value="Prenyltransf"/>
    <property type="match status" value="1"/>
</dbReference>
<organism evidence="6 7">
    <name type="scientific">Rubroshorea leprosula</name>
    <dbReference type="NCBI Taxonomy" id="152421"/>
    <lineage>
        <taxon>Eukaryota</taxon>
        <taxon>Viridiplantae</taxon>
        <taxon>Streptophyta</taxon>
        <taxon>Embryophyta</taxon>
        <taxon>Tracheophyta</taxon>
        <taxon>Spermatophyta</taxon>
        <taxon>Magnoliopsida</taxon>
        <taxon>eudicotyledons</taxon>
        <taxon>Gunneridae</taxon>
        <taxon>Pentapetalae</taxon>
        <taxon>rosids</taxon>
        <taxon>malvids</taxon>
        <taxon>Malvales</taxon>
        <taxon>Dipterocarpaceae</taxon>
        <taxon>Rubroshorea</taxon>
    </lineage>
</organism>
<proteinExistence type="inferred from homology"/>
<dbReference type="InterPro" id="IPR018520">
    <property type="entry name" value="UPP_synth-like_CS"/>
</dbReference>
<name>A0AAV5KGR3_9ROSI</name>
<reference evidence="6 7" key="1">
    <citation type="journal article" date="2021" name="Commun. Biol.">
        <title>The genome of Shorea leprosula (Dipterocarpaceae) highlights the ecological relevance of drought in aseasonal tropical rainforests.</title>
        <authorList>
            <person name="Ng K.K.S."/>
            <person name="Kobayashi M.J."/>
            <person name="Fawcett J.A."/>
            <person name="Hatakeyama M."/>
            <person name="Paape T."/>
            <person name="Ng C.H."/>
            <person name="Ang C.C."/>
            <person name="Tnah L.H."/>
            <person name="Lee C.T."/>
            <person name="Nishiyama T."/>
            <person name="Sese J."/>
            <person name="O'Brien M.J."/>
            <person name="Copetti D."/>
            <person name="Mohd Noor M.I."/>
            <person name="Ong R.C."/>
            <person name="Putra M."/>
            <person name="Sireger I.Z."/>
            <person name="Indrioko S."/>
            <person name="Kosugi Y."/>
            <person name="Izuno A."/>
            <person name="Isagi Y."/>
            <person name="Lee S.L."/>
            <person name="Shimizu K.K."/>
        </authorList>
    </citation>
    <scope>NUCLEOTIDE SEQUENCE [LARGE SCALE GENOMIC DNA]</scope>
    <source>
        <strain evidence="6">214</strain>
    </source>
</reference>
<accession>A0AAV5KGR3</accession>
<dbReference type="GO" id="GO:0016094">
    <property type="term" value="P:polyprenol biosynthetic process"/>
    <property type="evidence" value="ECO:0007669"/>
    <property type="project" value="TreeGrafter"/>
</dbReference>
<protein>
    <recommendedName>
        <fullName evidence="5">Alkyl transferase</fullName>
        <ecNumber evidence="5">2.5.1.-</ecNumber>
    </recommendedName>
</protein>